<feature type="region of interest" description="Disordered" evidence="1">
    <location>
        <begin position="69"/>
        <end position="151"/>
    </location>
</feature>
<dbReference type="CTD" id="100996939"/>
<gene>
    <name evidence="3" type="primary">PYURF</name>
</gene>
<dbReference type="GeneID" id="113924619"/>
<dbReference type="AlphaFoldDB" id="A0A6P9F7X7"/>
<dbReference type="RefSeq" id="XP_035582119.1">
    <property type="nucleotide sequence ID" value="XM_035726226.1"/>
</dbReference>
<evidence type="ECO:0000313" key="2">
    <source>
        <dbReference type="Proteomes" id="UP000515165"/>
    </source>
</evidence>
<reference evidence="3" key="1">
    <citation type="submission" date="2025-08" db="UniProtKB">
        <authorList>
            <consortium name="RefSeq"/>
        </authorList>
    </citation>
    <scope>IDENTIFICATION</scope>
    <source>
        <tissue evidence="3">Blood</tissue>
    </source>
</reference>
<name>A0A6P9F7X7_ZALCA</name>
<keyword evidence="2" id="KW-1185">Reference proteome</keyword>
<proteinExistence type="predicted"/>
<feature type="compositionally biased region" description="Basic and acidic residues" evidence="1">
    <location>
        <begin position="36"/>
        <end position="45"/>
    </location>
</feature>
<dbReference type="Proteomes" id="UP000515165">
    <property type="component" value="Chromosome 2"/>
</dbReference>
<feature type="region of interest" description="Disordered" evidence="1">
    <location>
        <begin position="31"/>
        <end position="50"/>
    </location>
</feature>
<evidence type="ECO:0000313" key="3">
    <source>
        <dbReference type="RefSeq" id="XP_035582119.1"/>
    </source>
</evidence>
<evidence type="ECO:0000256" key="1">
    <source>
        <dbReference type="SAM" id="MobiDB-lite"/>
    </source>
</evidence>
<dbReference type="OrthoDB" id="1884515at2759"/>
<dbReference type="KEGG" id="zca:113924619"/>
<dbReference type="PANTHER" id="PTHR33505:SF4">
    <property type="entry name" value="PROTEIN PREY, MITOCHONDRIAL"/>
    <property type="match status" value="1"/>
</dbReference>
<dbReference type="PANTHER" id="PTHR33505">
    <property type="entry name" value="ZGC:162634"/>
    <property type="match status" value="1"/>
</dbReference>
<feature type="compositionally biased region" description="Low complexity" evidence="1">
    <location>
        <begin position="93"/>
        <end position="128"/>
    </location>
</feature>
<feature type="compositionally biased region" description="Gly residues" evidence="1">
    <location>
        <begin position="83"/>
        <end position="92"/>
    </location>
</feature>
<protein>
    <submittedName>
        <fullName evidence="3">Protein preY, mitochondrial</fullName>
    </submittedName>
</protein>
<sequence>MLSGACGWLASALRGPRVPPFTVARRCLHASGSQRSADKSERPGDPPRAFDPALLEFLVCPLSKKTLRCDSPSPTLRSPPPVAGGGGGGGPRGRSQPLGSPSGQSGYFPLPFLAPAPAHYDAPPTAAGRAGGDRRGAEPPGLPNQAAHPQGWVGAFTGSPLLRNCIAGDFFSFLNADSRAPPQADPVSRSGGGTRARVFLKRTLSGANVPPGL</sequence>
<accession>A0A6P9F7X7</accession>
<organism evidence="2 3">
    <name type="scientific">Zalophus californianus</name>
    <name type="common">California sealion</name>
    <dbReference type="NCBI Taxonomy" id="9704"/>
    <lineage>
        <taxon>Eukaryota</taxon>
        <taxon>Metazoa</taxon>
        <taxon>Chordata</taxon>
        <taxon>Craniata</taxon>
        <taxon>Vertebrata</taxon>
        <taxon>Euteleostomi</taxon>
        <taxon>Mammalia</taxon>
        <taxon>Eutheria</taxon>
        <taxon>Laurasiatheria</taxon>
        <taxon>Carnivora</taxon>
        <taxon>Caniformia</taxon>
        <taxon>Pinnipedia</taxon>
        <taxon>Otariidae</taxon>
        <taxon>Zalophus</taxon>
    </lineage>
</organism>